<accession>A0A7C9RTM7</accession>
<evidence type="ECO:0000256" key="2">
    <source>
        <dbReference type="ARBA" id="ARBA00004202"/>
    </source>
</evidence>
<dbReference type="Pfam" id="PF01061">
    <property type="entry name" value="ABC2_membrane"/>
    <property type="match status" value="1"/>
</dbReference>
<dbReference type="AlphaFoldDB" id="A0A7C9RTM7"/>
<keyword evidence="4 10" id="KW-0812">Transmembrane</keyword>
<dbReference type="GO" id="GO:0005886">
    <property type="term" value="C:plasma membrane"/>
    <property type="evidence" value="ECO:0007669"/>
    <property type="project" value="UniProtKB-SubCell"/>
</dbReference>
<dbReference type="InterPro" id="IPR003593">
    <property type="entry name" value="AAA+_ATPase"/>
</dbReference>
<organism evidence="13 14">
    <name type="scientific">Lentzea alba</name>
    <dbReference type="NCBI Taxonomy" id="2714351"/>
    <lineage>
        <taxon>Bacteria</taxon>
        <taxon>Bacillati</taxon>
        <taxon>Actinomycetota</taxon>
        <taxon>Actinomycetes</taxon>
        <taxon>Pseudonocardiales</taxon>
        <taxon>Pseudonocardiaceae</taxon>
        <taxon>Lentzea</taxon>
    </lineage>
</organism>
<dbReference type="InterPro" id="IPR017871">
    <property type="entry name" value="ABC_transporter-like_CS"/>
</dbReference>
<evidence type="ECO:0000256" key="3">
    <source>
        <dbReference type="ARBA" id="ARBA00022448"/>
    </source>
</evidence>
<dbReference type="InterPro" id="IPR050763">
    <property type="entry name" value="ABC_transporter_ATP-binding"/>
</dbReference>
<name>A0A7C9RTM7_9PSEU</name>
<evidence type="ECO:0000313" key="13">
    <source>
        <dbReference type="EMBL" id="NGY62589.1"/>
    </source>
</evidence>
<keyword evidence="14" id="KW-1185">Reference proteome</keyword>
<dbReference type="Pfam" id="PF00005">
    <property type="entry name" value="ABC_tran"/>
    <property type="match status" value="1"/>
</dbReference>
<keyword evidence="5" id="KW-0547">Nucleotide-binding</keyword>
<dbReference type="InterPro" id="IPR013525">
    <property type="entry name" value="ABC2_TM"/>
</dbReference>
<evidence type="ECO:0000256" key="9">
    <source>
        <dbReference type="ARBA" id="ARBA00023251"/>
    </source>
</evidence>
<sequence>MTDAITVRNLTRSYRTNQLILANDDLTFSVARGEVFGVLGANGAGKTTLVSQLLGLVRPTSGSITVEGVDVVADPDGVKRITGFLPQTELAMRELEVRRALHYTGRLRGQSEADALRQTDSLIDELGLGPVAGRYVNQLSGGMMRLVNFGMALMGRPKLLVLDEPTNELDPHNRRLVWDVLARRSAEEGATVVLVTHNVLEAESVVDRVAVMRRGRIVTLGSPGELKHRLGDTVRMELQVRDGGELGPGELALLGATGTVVPGARDGRYLVHCAPARMPELVTVVTEGMRTMGIEDFRLSRPSLEDVYLSLGDGPDPEPSTVDVTDSAGSAGSAAVPAGVAVLAPPAVPVAAPVKPALRERLARGLTSFKYLWLEQMLEVRSTWWWSLLFGFLMPVAMVFGLTRIGGGLTDQNSLLYIVSGAAVFSVATEGIATLAQRVGVVRTSGMLLYYVSLPISRTAFLAALVFSRLLLILPGLVTPIVAARLMYDADLVLSPMLLVVLPLTCLALSAVGLAIGTVVESMDVIVVITNLLIFVLLLAAPVLIPPESLPLPLRLIGYLLPPTYAAEGLRHALSGDLGGMFLVDIAVLLGMTVLGLAATSRWIRWRIA</sequence>
<evidence type="ECO:0000256" key="8">
    <source>
        <dbReference type="ARBA" id="ARBA00023136"/>
    </source>
</evidence>
<feature type="domain" description="ABC transporter" evidence="11">
    <location>
        <begin position="5"/>
        <end position="239"/>
    </location>
</feature>
<keyword evidence="3 10" id="KW-0813">Transport</keyword>
<protein>
    <recommendedName>
        <fullName evidence="10">Transport permease protein</fullName>
    </recommendedName>
</protein>
<dbReference type="InterPro" id="IPR047817">
    <property type="entry name" value="ABC2_TM_bact-type"/>
</dbReference>
<gene>
    <name evidence="13" type="ORF">G7043_27085</name>
</gene>
<dbReference type="EMBL" id="JAAMPJ010000007">
    <property type="protein sequence ID" value="NGY62589.1"/>
    <property type="molecule type" value="Genomic_DNA"/>
</dbReference>
<keyword evidence="10" id="KW-1003">Cell membrane</keyword>
<feature type="transmembrane region" description="Helical" evidence="10">
    <location>
        <begin position="578"/>
        <end position="599"/>
    </location>
</feature>
<dbReference type="GO" id="GO:0016887">
    <property type="term" value="F:ATP hydrolysis activity"/>
    <property type="evidence" value="ECO:0007669"/>
    <property type="project" value="InterPro"/>
</dbReference>
<evidence type="ECO:0000259" key="12">
    <source>
        <dbReference type="PROSITE" id="PS51012"/>
    </source>
</evidence>
<dbReference type="PRINTS" id="PR00364">
    <property type="entry name" value="DISEASERSIST"/>
</dbReference>
<evidence type="ECO:0000256" key="7">
    <source>
        <dbReference type="ARBA" id="ARBA00022989"/>
    </source>
</evidence>
<dbReference type="GO" id="GO:0005524">
    <property type="term" value="F:ATP binding"/>
    <property type="evidence" value="ECO:0007669"/>
    <property type="project" value="UniProtKB-KW"/>
</dbReference>
<keyword evidence="8 10" id="KW-0472">Membrane</keyword>
<dbReference type="PROSITE" id="PS51012">
    <property type="entry name" value="ABC_TM2"/>
    <property type="match status" value="1"/>
</dbReference>
<feature type="transmembrane region" description="Helical" evidence="10">
    <location>
        <begin position="494"/>
        <end position="518"/>
    </location>
</feature>
<dbReference type="PROSITE" id="PS00211">
    <property type="entry name" value="ABC_TRANSPORTER_1"/>
    <property type="match status" value="1"/>
</dbReference>
<dbReference type="PANTHER" id="PTHR42711:SF19">
    <property type="entry name" value="DOXORUBICIN RESISTANCE ATP-BINDING PROTEIN DRRA"/>
    <property type="match status" value="1"/>
</dbReference>
<feature type="transmembrane region" description="Helical" evidence="10">
    <location>
        <begin position="415"/>
        <end position="436"/>
    </location>
</feature>
<comment type="caution">
    <text evidence="13">The sequence shown here is derived from an EMBL/GenBank/DDBJ whole genome shotgun (WGS) entry which is preliminary data.</text>
</comment>
<dbReference type="SUPFAM" id="SSF52540">
    <property type="entry name" value="P-loop containing nucleoside triphosphate hydrolases"/>
    <property type="match status" value="1"/>
</dbReference>
<comment type="subcellular location">
    <subcellularLocation>
        <location evidence="10">Cell membrane</location>
        <topology evidence="10">Multi-pass membrane protein</topology>
    </subcellularLocation>
    <subcellularLocation>
        <location evidence="2">Cell membrane</location>
        <topology evidence="2">Peripheral membrane protein</topology>
    </subcellularLocation>
    <subcellularLocation>
        <location evidence="1">Membrane</location>
        <topology evidence="1">Multi-pass membrane protein</topology>
    </subcellularLocation>
</comment>
<dbReference type="GO" id="GO:0140359">
    <property type="term" value="F:ABC-type transporter activity"/>
    <property type="evidence" value="ECO:0007669"/>
    <property type="project" value="InterPro"/>
</dbReference>
<proteinExistence type="inferred from homology"/>
<feature type="transmembrane region" description="Helical" evidence="10">
    <location>
        <begin position="448"/>
        <end position="465"/>
    </location>
</feature>
<keyword evidence="9" id="KW-0046">Antibiotic resistance</keyword>
<evidence type="ECO:0000256" key="1">
    <source>
        <dbReference type="ARBA" id="ARBA00004141"/>
    </source>
</evidence>
<evidence type="ECO:0000313" key="14">
    <source>
        <dbReference type="Proteomes" id="UP000481360"/>
    </source>
</evidence>
<evidence type="ECO:0000256" key="4">
    <source>
        <dbReference type="ARBA" id="ARBA00022692"/>
    </source>
</evidence>
<dbReference type="PROSITE" id="PS50893">
    <property type="entry name" value="ABC_TRANSPORTER_2"/>
    <property type="match status" value="1"/>
</dbReference>
<feature type="transmembrane region" description="Helical" evidence="10">
    <location>
        <begin position="470"/>
        <end position="488"/>
    </location>
</feature>
<dbReference type="PANTHER" id="PTHR42711">
    <property type="entry name" value="ABC TRANSPORTER ATP-BINDING PROTEIN"/>
    <property type="match status" value="1"/>
</dbReference>
<keyword evidence="6 13" id="KW-0067">ATP-binding</keyword>
<feature type="transmembrane region" description="Helical" evidence="10">
    <location>
        <begin position="525"/>
        <end position="545"/>
    </location>
</feature>
<comment type="similarity">
    <text evidence="10">Belongs to the ABC-2 integral membrane protein family.</text>
</comment>
<evidence type="ECO:0000256" key="5">
    <source>
        <dbReference type="ARBA" id="ARBA00022741"/>
    </source>
</evidence>
<dbReference type="GO" id="GO:0046677">
    <property type="term" value="P:response to antibiotic"/>
    <property type="evidence" value="ECO:0007669"/>
    <property type="project" value="UniProtKB-KW"/>
</dbReference>
<keyword evidence="7 10" id="KW-1133">Transmembrane helix</keyword>
<dbReference type="SMART" id="SM00382">
    <property type="entry name" value="AAA"/>
    <property type="match status" value="1"/>
</dbReference>
<reference evidence="13 14" key="1">
    <citation type="submission" date="2020-03" db="EMBL/GenBank/DDBJ databases">
        <title>Isolation and identification of active actinomycetes.</title>
        <authorList>
            <person name="Sun X."/>
        </authorList>
    </citation>
    <scope>NUCLEOTIDE SEQUENCE [LARGE SCALE GENOMIC DNA]</scope>
    <source>
        <strain evidence="13 14">NEAU-D13</strain>
    </source>
</reference>
<evidence type="ECO:0000256" key="10">
    <source>
        <dbReference type="RuleBase" id="RU361157"/>
    </source>
</evidence>
<dbReference type="Gene3D" id="3.40.50.300">
    <property type="entry name" value="P-loop containing nucleotide triphosphate hydrolases"/>
    <property type="match status" value="1"/>
</dbReference>
<evidence type="ECO:0000256" key="6">
    <source>
        <dbReference type="ARBA" id="ARBA00022840"/>
    </source>
</evidence>
<feature type="domain" description="ABC transmembrane type-2" evidence="12">
    <location>
        <begin position="382"/>
        <end position="607"/>
    </location>
</feature>
<dbReference type="InterPro" id="IPR003439">
    <property type="entry name" value="ABC_transporter-like_ATP-bd"/>
</dbReference>
<dbReference type="Proteomes" id="UP000481360">
    <property type="component" value="Unassembled WGS sequence"/>
</dbReference>
<evidence type="ECO:0000259" key="11">
    <source>
        <dbReference type="PROSITE" id="PS50893"/>
    </source>
</evidence>
<dbReference type="InterPro" id="IPR027417">
    <property type="entry name" value="P-loop_NTPase"/>
</dbReference>
<dbReference type="RefSeq" id="WP_166050142.1">
    <property type="nucleotide sequence ID" value="NZ_JAAMPJ010000007.1"/>
</dbReference>
<feature type="transmembrane region" description="Helical" evidence="10">
    <location>
        <begin position="384"/>
        <end position="403"/>
    </location>
</feature>